<dbReference type="InterPro" id="IPR025164">
    <property type="entry name" value="Toastrack_DUF4097"/>
</dbReference>
<dbReference type="RefSeq" id="WP_208267231.1">
    <property type="nucleotide sequence ID" value="NZ_BAAAGM010000031.1"/>
</dbReference>
<proteinExistence type="predicted"/>
<evidence type="ECO:0000313" key="4">
    <source>
        <dbReference type="Proteomes" id="UP000666915"/>
    </source>
</evidence>
<keyword evidence="4" id="KW-1185">Reference proteome</keyword>
<organism evidence="3 4">
    <name type="scientific">Actinomadura nitritigenes</name>
    <dbReference type="NCBI Taxonomy" id="134602"/>
    <lineage>
        <taxon>Bacteria</taxon>
        <taxon>Bacillati</taxon>
        <taxon>Actinomycetota</taxon>
        <taxon>Actinomycetes</taxon>
        <taxon>Streptosporangiales</taxon>
        <taxon>Thermomonosporaceae</taxon>
        <taxon>Actinomadura</taxon>
    </lineage>
</organism>
<feature type="region of interest" description="Disordered" evidence="1">
    <location>
        <begin position="290"/>
        <end position="321"/>
    </location>
</feature>
<dbReference type="Proteomes" id="UP000666915">
    <property type="component" value="Unassembled WGS sequence"/>
</dbReference>
<gene>
    <name evidence="3" type="ORF">J4557_15485</name>
</gene>
<feature type="compositionally biased region" description="Polar residues" evidence="1">
    <location>
        <begin position="290"/>
        <end position="300"/>
    </location>
</feature>
<comment type="caution">
    <text evidence="3">The sequence shown here is derived from an EMBL/GenBank/DDBJ whole genome shotgun (WGS) entry which is preliminary data.</text>
</comment>
<dbReference type="EMBL" id="JAGEOK010000009">
    <property type="protein sequence ID" value="MBO2438923.1"/>
    <property type="molecule type" value="Genomic_DNA"/>
</dbReference>
<protein>
    <submittedName>
        <fullName evidence="3">DUF4097 family beta strand repeat protein</fullName>
    </submittedName>
</protein>
<evidence type="ECO:0000256" key="1">
    <source>
        <dbReference type="SAM" id="MobiDB-lite"/>
    </source>
</evidence>
<sequence length="321" mass="32185">MTTRTLTATRPGPVALSVDLSAGDVRIFTDTGRTLAEVTVTAHGDDPAVHDSVRDAVLRWEKDARAVTVRVHPPAGGVTVIGTGQAVFGNHGTTVVHSFGEIPAGVTVTGAVISGEGIVNLADGRVTVNGVEVTGGAVAGGRVEITAHLPEGSSVTALTKSAPLACAGEFAAIDFTSTSGDLTAGGIGTLRARTTSGDITAAVVDGAAVLRSISGDVYLGRADDVTAATTSGDVTVNDFAGRADLQSVSGDLRVRATEGGTITARTVSGDITVTATDTALAERLTVNATSRAGRVTTPTDNAPGPATPVRARRPRRTNGGA</sequence>
<evidence type="ECO:0000313" key="3">
    <source>
        <dbReference type="EMBL" id="MBO2438923.1"/>
    </source>
</evidence>
<feature type="compositionally biased region" description="Basic residues" evidence="1">
    <location>
        <begin position="310"/>
        <end position="321"/>
    </location>
</feature>
<name>A0ABS3QZT6_9ACTN</name>
<reference evidence="3 4" key="1">
    <citation type="submission" date="2021-03" db="EMBL/GenBank/DDBJ databases">
        <authorList>
            <person name="Kanchanasin P."/>
            <person name="Saeng-In P."/>
            <person name="Phongsopitanun W."/>
            <person name="Yuki M."/>
            <person name="Kudo T."/>
            <person name="Ohkuma M."/>
            <person name="Tanasupawat S."/>
        </authorList>
    </citation>
    <scope>NUCLEOTIDE SEQUENCE [LARGE SCALE GENOMIC DNA]</scope>
    <source>
        <strain evidence="3 4">L46</strain>
    </source>
</reference>
<feature type="domain" description="DUF4097" evidence="2">
    <location>
        <begin position="137"/>
        <end position="299"/>
    </location>
</feature>
<evidence type="ECO:0000259" key="2">
    <source>
        <dbReference type="Pfam" id="PF13349"/>
    </source>
</evidence>
<dbReference type="Pfam" id="PF13349">
    <property type="entry name" value="DUF4097"/>
    <property type="match status" value="1"/>
</dbReference>
<accession>A0ABS3QZT6</accession>